<feature type="modified residue" description="4-aspartylphosphate" evidence="6">
    <location>
        <position position="56"/>
    </location>
</feature>
<dbReference type="eggNOG" id="COG3707">
    <property type="taxonomic scope" value="Bacteria"/>
</dbReference>
<organism evidence="8 9">
    <name type="scientific">Desulforamulus reducens (strain ATCC BAA-1160 / DSM 100696 / MI-1)</name>
    <name type="common">Desulfotomaculum reducens</name>
    <dbReference type="NCBI Taxonomy" id="349161"/>
    <lineage>
        <taxon>Bacteria</taxon>
        <taxon>Bacillati</taxon>
        <taxon>Bacillota</taxon>
        <taxon>Clostridia</taxon>
        <taxon>Eubacteriales</taxon>
        <taxon>Peptococcaceae</taxon>
        <taxon>Desulforamulus</taxon>
    </lineage>
</organism>
<dbReference type="SUPFAM" id="SSF52172">
    <property type="entry name" value="CheY-like"/>
    <property type="match status" value="1"/>
</dbReference>
<name>A4J424_DESRM</name>
<evidence type="ECO:0000256" key="2">
    <source>
        <dbReference type="ARBA" id="ARBA00023015"/>
    </source>
</evidence>
<dbReference type="Pfam" id="PF00072">
    <property type="entry name" value="Response_reg"/>
    <property type="match status" value="1"/>
</dbReference>
<evidence type="ECO:0000256" key="4">
    <source>
        <dbReference type="ARBA" id="ARBA00023163"/>
    </source>
</evidence>
<evidence type="ECO:0000313" key="9">
    <source>
        <dbReference type="Proteomes" id="UP000001556"/>
    </source>
</evidence>
<dbReference type="HOGENOM" id="CLU_000445_69_15_9"/>
<dbReference type="RefSeq" id="WP_011877650.1">
    <property type="nucleotide sequence ID" value="NC_009253.1"/>
</dbReference>
<dbReference type="InterPro" id="IPR039420">
    <property type="entry name" value="WalR-like"/>
</dbReference>
<dbReference type="EMBL" id="CP000612">
    <property type="protein sequence ID" value="ABO49827.1"/>
    <property type="molecule type" value="Genomic_DNA"/>
</dbReference>
<dbReference type="InterPro" id="IPR001789">
    <property type="entry name" value="Sig_transdc_resp-reg_receiver"/>
</dbReference>
<keyword evidence="3" id="KW-0238">DNA-binding</keyword>
<accession>A4J424</accession>
<evidence type="ECO:0000256" key="1">
    <source>
        <dbReference type="ARBA" id="ARBA00018672"/>
    </source>
</evidence>
<dbReference type="GO" id="GO:0000976">
    <property type="term" value="F:transcription cis-regulatory region binding"/>
    <property type="evidence" value="ECO:0007669"/>
    <property type="project" value="TreeGrafter"/>
</dbReference>
<dbReference type="Gene3D" id="3.40.50.2300">
    <property type="match status" value="1"/>
</dbReference>
<evidence type="ECO:0000313" key="8">
    <source>
        <dbReference type="EMBL" id="ABO49827.1"/>
    </source>
</evidence>
<sequence>MMHSLRIVLADDEFLTRMDLKEMLAGLGHQVVAEARNGPMALELVEKLRPDMAILDIKMPKMDGIKVAKLIAGQKLCAVLMLSAYSEEELILRAMDAGVTGYITKPVIEKELEPALRIAWARYQDLIRLKDKKVALKETLTQDIQGARSRNNNGARLKK</sequence>
<protein>
    <recommendedName>
        <fullName evidence="1">Stage 0 sporulation protein A homolog</fullName>
    </recommendedName>
</protein>
<evidence type="ECO:0000256" key="3">
    <source>
        <dbReference type="ARBA" id="ARBA00023125"/>
    </source>
</evidence>
<gene>
    <name evidence="8" type="ordered locus">Dred_1293</name>
</gene>
<feature type="domain" description="Response regulatory" evidence="7">
    <location>
        <begin position="6"/>
        <end position="120"/>
    </location>
</feature>
<dbReference type="GO" id="GO:0000156">
    <property type="term" value="F:phosphorelay response regulator activity"/>
    <property type="evidence" value="ECO:0007669"/>
    <property type="project" value="TreeGrafter"/>
</dbReference>
<dbReference type="PANTHER" id="PTHR48111">
    <property type="entry name" value="REGULATOR OF RPOS"/>
    <property type="match status" value="1"/>
</dbReference>
<dbReference type="Proteomes" id="UP000001556">
    <property type="component" value="Chromosome"/>
</dbReference>
<reference evidence="8 9" key="1">
    <citation type="submission" date="2007-03" db="EMBL/GenBank/DDBJ databases">
        <title>Complete sequence of Desulfotomaculum reducens MI-1.</title>
        <authorList>
            <consortium name="US DOE Joint Genome Institute"/>
            <person name="Copeland A."/>
            <person name="Lucas S."/>
            <person name="Lapidus A."/>
            <person name="Barry K."/>
            <person name="Detter J.C."/>
            <person name="Glavina del Rio T."/>
            <person name="Hammon N."/>
            <person name="Israni S."/>
            <person name="Dalin E."/>
            <person name="Tice H."/>
            <person name="Pitluck S."/>
            <person name="Sims D."/>
            <person name="Brettin T."/>
            <person name="Bruce D."/>
            <person name="Han C."/>
            <person name="Tapia R."/>
            <person name="Schmutz J."/>
            <person name="Larimer F."/>
            <person name="Land M."/>
            <person name="Hauser L."/>
            <person name="Kyrpides N."/>
            <person name="Kim E."/>
            <person name="Tebo B.M."/>
            <person name="Richardson P."/>
        </authorList>
    </citation>
    <scope>NUCLEOTIDE SEQUENCE [LARGE SCALE GENOMIC DNA]</scope>
    <source>
        <strain evidence="8 9">MI-1</strain>
    </source>
</reference>
<dbReference type="AlphaFoldDB" id="A4J424"/>
<dbReference type="GO" id="GO:0005829">
    <property type="term" value="C:cytosol"/>
    <property type="evidence" value="ECO:0007669"/>
    <property type="project" value="TreeGrafter"/>
</dbReference>
<evidence type="ECO:0000256" key="6">
    <source>
        <dbReference type="PROSITE-ProRule" id="PRU00169"/>
    </source>
</evidence>
<dbReference type="KEGG" id="drm:Dred_1293"/>
<comment type="function">
    <text evidence="5">May play the central regulatory role in sporulation. It may be an element of the effector pathway responsible for the activation of sporulation genes in response to nutritional stress. Spo0A may act in concert with spo0H (a sigma factor) to control the expression of some genes that are critical to the sporulation process.</text>
</comment>
<keyword evidence="2" id="KW-0805">Transcription regulation</keyword>
<keyword evidence="4" id="KW-0804">Transcription</keyword>
<dbReference type="InterPro" id="IPR011006">
    <property type="entry name" value="CheY-like_superfamily"/>
</dbReference>
<dbReference type="PIRSF" id="PIRSF036382">
    <property type="entry name" value="RR_antiterm"/>
    <property type="match status" value="1"/>
</dbReference>
<proteinExistence type="predicted"/>
<dbReference type="InterPro" id="IPR008327">
    <property type="entry name" value="Sig_transdc_resp-reg_antiterm"/>
</dbReference>
<dbReference type="SMART" id="SM00448">
    <property type="entry name" value="REC"/>
    <property type="match status" value="1"/>
</dbReference>
<dbReference type="GO" id="GO:0032993">
    <property type="term" value="C:protein-DNA complex"/>
    <property type="evidence" value="ECO:0007669"/>
    <property type="project" value="TreeGrafter"/>
</dbReference>
<evidence type="ECO:0000256" key="5">
    <source>
        <dbReference type="ARBA" id="ARBA00024867"/>
    </source>
</evidence>
<keyword evidence="9" id="KW-1185">Reference proteome</keyword>
<evidence type="ECO:0000259" key="7">
    <source>
        <dbReference type="PROSITE" id="PS50110"/>
    </source>
</evidence>
<dbReference type="PROSITE" id="PS50110">
    <property type="entry name" value="RESPONSE_REGULATORY"/>
    <property type="match status" value="1"/>
</dbReference>
<keyword evidence="6" id="KW-0597">Phosphoprotein</keyword>
<dbReference type="PANTHER" id="PTHR48111:SF69">
    <property type="entry name" value="RESPONSE REGULATOR RECEIVER"/>
    <property type="match status" value="1"/>
</dbReference>
<dbReference type="STRING" id="349161.Dred_1293"/>
<dbReference type="GO" id="GO:0006355">
    <property type="term" value="P:regulation of DNA-templated transcription"/>
    <property type="evidence" value="ECO:0007669"/>
    <property type="project" value="TreeGrafter"/>
</dbReference>